<evidence type="ECO:0000256" key="5">
    <source>
        <dbReference type="ARBA" id="ARBA00023002"/>
    </source>
</evidence>
<keyword evidence="9" id="KW-0812">Transmembrane</keyword>
<comment type="similarity">
    <text evidence="2">Belongs to the cytochrome P450 family.</text>
</comment>
<dbReference type="Pfam" id="PF00067">
    <property type="entry name" value="p450"/>
    <property type="match status" value="1"/>
</dbReference>
<evidence type="ECO:0000256" key="7">
    <source>
        <dbReference type="ARBA" id="ARBA00023033"/>
    </source>
</evidence>
<keyword evidence="11" id="KW-1185">Reference proteome</keyword>
<dbReference type="GO" id="GO:0005506">
    <property type="term" value="F:iron ion binding"/>
    <property type="evidence" value="ECO:0007669"/>
    <property type="project" value="InterPro"/>
</dbReference>
<dbReference type="InterPro" id="IPR036396">
    <property type="entry name" value="Cyt_P450_sf"/>
</dbReference>
<dbReference type="AlphaFoldDB" id="A0A139H9P4"/>
<organism evidence="10 11">
    <name type="scientific">Pseudocercospora eumusae</name>
    <dbReference type="NCBI Taxonomy" id="321146"/>
    <lineage>
        <taxon>Eukaryota</taxon>
        <taxon>Fungi</taxon>
        <taxon>Dikarya</taxon>
        <taxon>Ascomycota</taxon>
        <taxon>Pezizomycotina</taxon>
        <taxon>Dothideomycetes</taxon>
        <taxon>Dothideomycetidae</taxon>
        <taxon>Mycosphaerellales</taxon>
        <taxon>Mycosphaerellaceae</taxon>
        <taxon>Pseudocercospora</taxon>
    </lineage>
</organism>
<evidence type="ECO:0000256" key="4">
    <source>
        <dbReference type="ARBA" id="ARBA00022723"/>
    </source>
</evidence>
<dbReference type="GO" id="GO:0004497">
    <property type="term" value="F:monooxygenase activity"/>
    <property type="evidence" value="ECO:0007669"/>
    <property type="project" value="UniProtKB-KW"/>
</dbReference>
<dbReference type="OrthoDB" id="3934656at2759"/>
<dbReference type="InterPro" id="IPR001128">
    <property type="entry name" value="Cyt_P450"/>
</dbReference>
<comment type="caution">
    <text evidence="10">The sequence shown here is derived from an EMBL/GenBank/DDBJ whole genome shotgun (WGS) entry which is preliminary data.</text>
</comment>
<keyword evidence="9" id="KW-0472">Membrane</keyword>
<accession>A0A139H9P4</accession>
<sequence length="490" mass="54681">MGSLSPILIAAAVLLFSYYLIGAIINYRRLSHFRGPPLATFSRFWLFWKECAGQLPKSQVAALERYGSPARIAHDLLVTDDADLIMRMNAPGSKWTRSGWYDAMRMDPRQDSVFSTRNEKLHAELKSKEAGGYNGRDIATLEPDIDTRIRDLIDLLGKHEGTSLDFAYVARYFTLDVLSTIAFGRPFGFMAANDDLWEYNKASGDFMVILGLTANHSPIRWLLSQDWVQALAAPKVTDKTGLGPALAFARKAVAERYGPDAKVKKDMLGSFVEKGLSQLQCEVESFLQIIAGSDSTTTALRSCIYLLAGSPRVYSKLREEVDAASGQAPPGSAIKYSAVQKLPYLRAVVQETLRLFPPLFGLKEKTAPPGGEEVGGVFFPEGTGVAICDDAVCRKKETFGEDSHIFRPERFLEKDEALNAKRFRTVEVIFGTGRFQCLGKHIAYMELHKAIFEIVRRFDFVMADPMRGIDSVSHNVHMQSNMNLVMYSRQ</sequence>
<dbReference type="SUPFAM" id="SSF48264">
    <property type="entry name" value="Cytochrome P450"/>
    <property type="match status" value="1"/>
</dbReference>
<dbReference type="PANTHER" id="PTHR24305:SF77">
    <property type="entry name" value="CYTOCHROME P450 MONOOXYGENASE"/>
    <property type="match status" value="1"/>
</dbReference>
<dbReference type="STRING" id="321146.A0A139H9P4"/>
<dbReference type="PRINTS" id="PR00385">
    <property type="entry name" value="P450"/>
</dbReference>
<dbReference type="Gene3D" id="1.10.630.10">
    <property type="entry name" value="Cytochrome P450"/>
    <property type="match status" value="1"/>
</dbReference>
<keyword evidence="4 8" id="KW-0479">Metal-binding</keyword>
<dbReference type="Proteomes" id="UP000070133">
    <property type="component" value="Unassembled WGS sequence"/>
</dbReference>
<reference evidence="10 11" key="1">
    <citation type="submission" date="2015-07" db="EMBL/GenBank/DDBJ databases">
        <title>Comparative genomics of the Sigatoka disease complex on banana suggests a link between parallel evolutionary changes in Pseudocercospora fijiensis and Pseudocercospora eumusae and increased virulence on the banana host.</title>
        <authorList>
            <person name="Chang T.-C."/>
            <person name="Salvucci A."/>
            <person name="Crous P.W."/>
            <person name="Stergiopoulos I."/>
        </authorList>
    </citation>
    <scope>NUCLEOTIDE SEQUENCE [LARGE SCALE GENOMIC DNA]</scope>
    <source>
        <strain evidence="10 11">CBS 114824</strain>
    </source>
</reference>
<dbReference type="EMBL" id="LFZN01000098">
    <property type="protein sequence ID" value="KXS99156.1"/>
    <property type="molecule type" value="Genomic_DNA"/>
</dbReference>
<feature type="binding site" description="axial binding residue" evidence="8">
    <location>
        <position position="437"/>
    </location>
    <ligand>
        <name>heme</name>
        <dbReference type="ChEBI" id="CHEBI:30413"/>
    </ligand>
    <ligandPart>
        <name>Fe</name>
        <dbReference type="ChEBI" id="CHEBI:18248"/>
    </ligandPart>
</feature>
<dbReference type="InterPro" id="IPR050121">
    <property type="entry name" value="Cytochrome_P450_monoxygenase"/>
</dbReference>
<keyword evidence="3 8" id="KW-0349">Heme</keyword>
<keyword evidence="6 8" id="KW-0408">Iron</keyword>
<dbReference type="InterPro" id="IPR002401">
    <property type="entry name" value="Cyt_P450_E_grp-I"/>
</dbReference>
<gene>
    <name evidence="10" type="ORF">AC578_9800</name>
</gene>
<keyword evidence="7" id="KW-0503">Monooxygenase</keyword>
<protein>
    <recommendedName>
        <fullName evidence="12">Cytochrome P450</fullName>
    </recommendedName>
</protein>
<evidence type="ECO:0000256" key="2">
    <source>
        <dbReference type="ARBA" id="ARBA00010617"/>
    </source>
</evidence>
<dbReference type="PANTHER" id="PTHR24305">
    <property type="entry name" value="CYTOCHROME P450"/>
    <property type="match status" value="1"/>
</dbReference>
<dbReference type="GO" id="GO:0020037">
    <property type="term" value="F:heme binding"/>
    <property type="evidence" value="ECO:0007669"/>
    <property type="project" value="InterPro"/>
</dbReference>
<evidence type="ECO:0000256" key="9">
    <source>
        <dbReference type="SAM" id="Phobius"/>
    </source>
</evidence>
<keyword evidence="9" id="KW-1133">Transmembrane helix</keyword>
<evidence type="ECO:0000313" key="10">
    <source>
        <dbReference type="EMBL" id="KXS99156.1"/>
    </source>
</evidence>
<evidence type="ECO:0000256" key="8">
    <source>
        <dbReference type="PIRSR" id="PIRSR602401-1"/>
    </source>
</evidence>
<comment type="cofactor">
    <cofactor evidence="1 8">
        <name>heme</name>
        <dbReference type="ChEBI" id="CHEBI:30413"/>
    </cofactor>
</comment>
<evidence type="ECO:0000313" key="11">
    <source>
        <dbReference type="Proteomes" id="UP000070133"/>
    </source>
</evidence>
<dbReference type="CDD" id="cd11060">
    <property type="entry name" value="CYP57A1-like"/>
    <property type="match status" value="1"/>
</dbReference>
<name>A0A139H9P4_9PEZI</name>
<dbReference type="PRINTS" id="PR00463">
    <property type="entry name" value="EP450I"/>
</dbReference>
<keyword evidence="5" id="KW-0560">Oxidoreductase</keyword>
<evidence type="ECO:0000256" key="6">
    <source>
        <dbReference type="ARBA" id="ARBA00023004"/>
    </source>
</evidence>
<evidence type="ECO:0008006" key="12">
    <source>
        <dbReference type="Google" id="ProtNLM"/>
    </source>
</evidence>
<evidence type="ECO:0000256" key="3">
    <source>
        <dbReference type="ARBA" id="ARBA00022617"/>
    </source>
</evidence>
<dbReference type="GO" id="GO:0016705">
    <property type="term" value="F:oxidoreductase activity, acting on paired donors, with incorporation or reduction of molecular oxygen"/>
    <property type="evidence" value="ECO:0007669"/>
    <property type="project" value="InterPro"/>
</dbReference>
<proteinExistence type="inferred from homology"/>
<evidence type="ECO:0000256" key="1">
    <source>
        <dbReference type="ARBA" id="ARBA00001971"/>
    </source>
</evidence>
<feature type="transmembrane region" description="Helical" evidence="9">
    <location>
        <begin position="6"/>
        <end position="27"/>
    </location>
</feature>